<evidence type="ECO:0000256" key="8">
    <source>
        <dbReference type="SAM" id="SignalP"/>
    </source>
</evidence>
<name>G9WHV6_9LACO</name>
<dbReference type="Pfam" id="PF00497">
    <property type="entry name" value="SBP_bac_3"/>
    <property type="match status" value="1"/>
</dbReference>
<evidence type="ECO:0000256" key="5">
    <source>
        <dbReference type="ARBA" id="ARBA00022989"/>
    </source>
</evidence>
<organism evidence="10 11">
    <name type="scientific">Oenococcus kitaharae DSM 17330</name>
    <dbReference type="NCBI Taxonomy" id="1045004"/>
    <lineage>
        <taxon>Bacteria</taxon>
        <taxon>Bacillati</taxon>
        <taxon>Bacillota</taxon>
        <taxon>Bacilli</taxon>
        <taxon>Lactobacillales</taxon>
        <taxon>Lactobacillaceae</taxon>
        <taxon>Oenococcus</taxon>
    </lineage>
</organism>
<dbReference type="CDD" id="cd06261">
    <property type="entry name" value="TM_PBP2"/>
    <property type="match status" value="1"/>
</dbReference>
<dbReference type="GO" id="GO:0006865">
    <property type="term" value="P:amino acid transport"/>
    <property type="evidence" value="ECO:0007669"/>
    <property type="project" value="TreeGrafter"/>
</dbReference>
<dbReference type="HOGENOM" id="CLU_019602_20_3_9"/>
<dbReference type="InterPro" id="IPR001320">
    <property type="entry name" value="Iontro_rcpt_C"/>
</dbReference>
<dbReference type="InterPro" id="IPR010065">
    <property type="entry name" value="AA_ABC_transptr_permease_3TM"/>
</dbReference>
<dbReference type="GO" id="GO:0043190">
    <property type="term" value="C:ATP-binding cassette (ABC) transporter complex"/>
    <property type="evidence" value="ECO:0007669"/>
    <property type="project" value="InterPro"/>
</dbReference>
<dbReference type="InterPro" id="IPR001638">
    <property type="entry name" value="Solute-binding_3/MltF_N"/>
</dbReference>
<protein>
    <submittedName>
        <fullName evidence="10">Glutamine ABC transporterperiplasmic glutamine-binding protein</fullName>
    </submittedName>
</protein>
<evidence type="ECO:0000259" key="9">
    <source>
        <dbReference type="PROSITE" id="PS50928"/>
    </source>
</evidence>
<dbReference type="Pfam" id="PF00528">
    <property type="entry name" value="BPD_transp_1"/>
    <property type="match status" value="1"/>
</dbReference>
<dbReference type="Gene3D" id="3.40.190.10">
    <property type="entry name" value="Periplasmic binding protein-like II"/>
    <property type="match status" value="2"/>
</dbReference>
<reference evidence="10 11" key="1">
    <citation type="journal article" date="2012" name="PLoS ONE">
        <title>Functional divergence in the genus oenococcus as predicted by genome sequencing of the newly-described species, Oenococcus kitaharae.</title>
        <authorList>
            <person name="Borneman A.R."/>
            <person name="McCarthy J.M."/>
            <person name="Chambers P.J."/>
            <person name="Bartowsky E.J."/>
        </authorList>
    </citation>
    <scope>NUCLEOTIDE SEQUENCE [LARGE SCALE GENOMIC DNA]</scope>
    <source>
        <strain evidence="11">DSM17330</strain>
    </source>
</reference>
<dbReference type="SUPFAM" id="SSF53850">
    <property type="entry name" value="Periplasmic binding protein-like II"/>
    <property type="match status" value="1"/>
</dbReference>
<dbReference type="Proteomes" id="UP000004959">
    <property type="component" value="Chromosome"/>
</dbReference>
<dbReference type="EMBL" id="AFVZ01000001">
    <property type="protein sequence ID" value="EHN58680.1"/>
    <property type="molecule type" value="Genomic_DNA"/>
</dbReference>
<dbReference type="NCBIfam" id="TIGR01726">
    <property type="entry name" value="HEQRo_perm_3TM"/>
    <property type="match status" value="1"/>
</dbReference>
<dbReference type="AlphaFoldDB" id="G9WHV6"/>
<keyword evidence="3" id="KW-1003">Cell membrane</keyword>
<keyword evidence="5 7" id="KW-1133">Transmembrane helix</keyword>
<dbReference type="PATRIC" id="fig|1045004.4.peg.566"/>
<comment type="caution">
    <text evidence="10">The sequence shown here is derived from an EMBL/GenBank/DDBJ whole genome shotgun (WGS) entry which is preliminary data.</text>
</comment>
<evidence type="ECO:0000313" key="11">
    <source>
        <dbReference type="Proteomes" id="UP000004959"/>
    </source>
</evidence>
<dbReference type="SUPFAM" id="SSF161098">
    <property type="entry name" value="MetI-like"/>
    <property type="match status" value="1"/>
</dbReference>
<dbReference type="GO" id="GO:0015276">
    <property type="term" value="F:ligand-gated monoatomic ion channel activity"/>
    <property type="evidence" value="ECO:0007669"/>
    <property type="project" value="InterPro"/>
</dbReference>
<feature type="signal peptide" evidence="8">
    <location>
        <begin position="1"/>
        <end position="25"/>
    </location>
</feature>
<evidence type="ECO:0000256" key="4">
    <source>
        <dbReference type="ARBA" id="ARBA00022692"/>
    </source>
</evidence>
<evidence type="ECO:0000256" key="2">
    <source>
        <dbReference type="ARBA" id="ARBA00022448"/>
    </source>
</evidence>
<evidence type="ECO:0000256" key="3">
    <source>
        <dbReference type="ARBA" id="ARBA00022475"/>
    </source>
</evidence>
<dbReference type="InterPro" id="IPR043429">
    <property type="entry name" value="ArtM/GltK/GlnP/TcyL/YhdX-like"/>
</dbReference>
<dbReference type="PROSITE" id="PS50928">
    <property type="entry name" value="ABC_TM1"/>
    <property type="match status" value="1"/>
</dbReference>
<evidence type="ECO:0000256" key="6">
    <source>
        <dbReference type="ARBA" id="ARBA00023136"/>
    </source>
</evidence>
<feature type="transmembrane region" description="Helical" evidence="7">
    <location>
        <begin position="325"/>
        <end position="345"/>
    </location>
</feature>
<gene>
    <name evidence="10" type="ORF">OKIT_0567</name>
</gene>
<evidence type="ECO:0000313" key="10">
    <source>
        <dbReference type="EMBL" id="EHN58680.1"/>
    </source>
</evidence>
<dbReference type="Gene3D" id="1.10.3720.10">
    <property type="entry name" value="MetI-like"/>
    <property type="match status" value="1"/>
</dbReference>
<keyword evidence="11" id="KW-1185">Reference proteome</keyword>
<dbReference type="InterPro" id="IPR035906">
    <property type="entry name" value="MetI-like_sf"/>
</dbReference>
<feature type="domain" description="ABC transmembrane type-1" evidence="9">
    <location>
        <begin position="286"/>
        <end position="475"/>
    </location>
</feature>
<dbReference type="eggNOG" id="COG0834">
    <property type="taxonomic scope" value="Bacteria"/>
</dbReference>
<dbReference type="OrthoDB" id="9774451at2"/>
<evidence type="ECO:0000256" key="1">
    <source>
        <dbReference type="ARBA" id="ARBA00004651"/>
    </source>
</evidence>
<accession>G9WHV6</accession>
<keyword evidence="6 7" id="KW-0472">Membrane</keyword>
<dbReference type="eggNOG" id="COG0765">
    <property type="taxonomic scope" value="Bacteria"/>
</dbReference>
<keyword evidence="8" id="KW-0732">Signal</keyword>
<feature type="chain" id="PRO_5039558749" evidence="8">
    <location>
        <begin position="26"/>
        <end position="484"/>
    </location>
</feature>
<keyword evidence="2 7" id="KW-0813">Transport</keyword>
<comment type="similarity">
    <text evidence="7">Belongs to the binding-protein-dependent transport system permease family.</text>
</comment>
<sequence>MFKFLTRSFSFLLIFTLFVPFVFSAADAKKTTYNITTDVTYPPFEFQKENGQYTGIDVEIIHTIAKREGFAMNLKPISFNSGAQMVLSGQMDAIIAGMSITPERQKVYDFSRPYYRTGVVWAVSSKSKIKNLSQLRGQTVALKTGTASADYAKSIQKKYGFKVSYFNDSNTMYNDVVVGNSAATFEDLPVMQYAIKNGLELRIPSSKVANAGWYGFAVKKGKNRALLRAFNKGLVAIQKDGTYDRIVKKYLGQSQKHYSGNSASDAKSSGIWSLLVSNWPGFLSGIIKTIQLTVVGIILASIWGVLLGVCGVAELKILRAFSKTVIYIFRGLPLLVLAFFIYIGLPHVLDIKIPAFIAGIITLTLNEGAYTGAFVRGGFEAVDKGQMEAARSNGLTYWQSMYHIVMPQGIRIMVPSFVNQFIITLKDTSILQAIGIVELTQTGNLIVARTQQGFQIWAIVALMYLVMITLLTWLSNWVQSKVKA</sequence>
<feature type="transmembrane region" description="Helical" evidence="7">
    <location>
        <begin position="292"/>
        <end position="313"/>
    </location>
</feature>
<dbReference type="RefSeq" id="WP_007745112.1">
    <property type="nucleotide sequence ID" value="NZ_CM001398.1"/>
</dbReference>
<dbReference type="InterPro" id="IPR000515">
    <property type="entry name" value="MetI-like"/>
</dbReference>
<keyword evidence="4 7" id="KW-0812">Transmembrane</keyword>
<dbReference type="PANTHER" id="PTHR30614:SF46">
    <property type="entry name" value="ABC TRANSPORTER MEMBRANE SPANNING PERMEASE-GLUTAMINE TRANSPORT"/>
    <property type="match status" value="1"/>
</dbReference>
<feature type="transmembrane region" description="Helical" evidence="7">
    <location>
        <begin position="454"/>
        <end position="474"/>
    </location>
</feature>
<proteinExistence type="inferred from homology"/>
<dbReference type="SMART" id="SM00079">
    <property type="entry name" value="PBPe"/>
    <property type="match status" value="1"/>
</dbReference>
<dbReference type="PANTHER" id="PTHR30614">
    <property type="entry name" value="MEMBRANE COMPONENT OF AMINO ACID ABC TRANSPORTER"/>
    <property type="match status" value="1"/>
</dbReference>
<evidence type="ECO:0000256" key="7">
    <source>
        <dbReference type="RuleBase" id="RU363032"/>
    </source>
</evidence>
<comment type="subcellular location">
    <subcellularLocation>
        <location evidence="1 7">Cell membrane</location>
        <topology evidence="1 7">Multi-pass membrane protein</topology>
    </subcellularLocation>
</comment>
<dbReference type="STRING" id="336988.NT96_05880"/>
<dbReference type="SMART" id="SM00062">
    <property type="entry name" value="PBPb"/>
    <property type="match status" value="1"/>
</dbReference>